<organism evidence="1 2">
    <name type="scientific">Saguinus oedipus</name>
    <name type="common">Cotton-top tamarin</name>
    <name type="synonym">Oedipomidas oedipus</name>
    <dbReference type="NCBI Taxonomy" id="9490"/>
    <lineage>
        <taxon>Eukaryota</taxon>
        <taxon>Metazoa</taxon>
        <taxon>Chordata</taxon>
        <taxon>Craniata</taxon>
        <taxon>Vertebrata</taxon>
        <taxon>Euteleostomi</taxon>
        <taxon>Mammalia</taxon>
        <taxon>Eutheria</taxon>
        <taxon>Euarchontoglires</taxon>
        <taxon>Primates</taxon>
        <taxon>Haplorrhini</taxon>
        <taxon>Platyrrhini</taxon>
        <taxon>Cebidae</taxon>
        <taxon>Callitrichinae</taxon>
        <taxon>Saguinus</taxon>
    </lineage>
</organism>
<protein>
    <submittedName>
        <fullName evidence="1">Uncharacterized protein</fullName>
    </submittedName>
</protein>
<sequence length="70" mass="7293">CDIVHYKGCLISSGVNVDGDPALCTGVQPPCGSSMPISPLQIMSPEELEAGSVQSLTLYLSLNPELGCRT</sequence>
<gene>
    <name evidence="1" type="ORF">P7K49_034041</name>
</gene>
<proteinExistence type="predicted"/>
<feature type="non-terminal residue" evidence="1">
    <location>
        <position position="70"/>
    </location>
</feature>
<feature type="non-terminal residue" evidence="1">
    <location>
        <position position="1"/>
    </location>
</feature>
<dbReference type="EMBL" id="JASSZA010000019">
    <property type="protein sequence ID" value="KAK2088134.1"/>
    <property type="molecule type" value="Genomic_DNA"/>
</dbReference>
<name>A0ABQ9TU51_SAGOE</name>
<keyword evidence="2" id="KW-1185">Reference proteome</keyword>
<evidence type="ECO:0000313" key="1">
    <source>
        <dbReference type="EMBL" id="KAK2088134.1"/>
    </source>
</evidence>
<reference evidence="1 2" key="1">
    <citation type="submission" date="2023-05" db="EMBL/GenBank/DDBJ databases">
        <title>B98-5 Cell Line De Novo Hybrid Assembly: An Optical Mapping Approach.</title>
        <authorList>
            <person name="Kananen K."/>
            <person name="Auerbach J.A."/>
            <person name="Kautto E."/>
            <person name="Blachly J.S."/>
        </authorList>
    </citation>
    <scope>NUCLEOTIDE SEQUENCE [LARGE SCALE GENOMIC DNA]</scope>
    <source>
        <strain evidence="1">B95-8</strain>
        <tissue evidence="1">Cell line</tissue>
    </source>
</reference>
<accession>A0ABQ9TU51</accession>
<evidence type="ECO:0000313" key="2">
    <source>
        <dbReference type="Proteomes" id="UP001266305"/>
    </source>
</evidence>
<dbReference type="Proteomes" id="UP001266305">
    <property type="component" value="Unassembled WGS sequence"/>
</dbReference>
<comment type="caution">
    <text evidence="1">The sequence shown here is derived from an EMBL/GenBank/DDBJ whole genome shotgun (WGS) entry which is preliminary data.</text>
</comment>